<dbReference type="PANTHER" id="PTHR43711:SF1">
    <property type="entry name" value="HISTIDINE KINASE 1"/>
    <property type="match status" value="1"/>
</dbReference>
<dbReference type="AlphaFoldDB" id="A0A0U5B2S4"/>
<name>A0A0U5B2S4_9BACL</name>
<dbReference type="InterPro" id="IPR050736">
    <property type="entry name" value="Sensor_HK_Regulatory"/>
</dbReference>
<keyword evidence="5 11" id="KW-0808">Transferase</keyword>
<keyword evidence="10" id="KW-0472">Membrane</keyword>
<evidence type="ECO:0000256" key="4">
    <source>
        <dbReference type="ARBA" id="ARBA00022553"/>
    </source>
</evidence>
<dbReference type="InterPro" id="IPR004358">
    <property type="entry name" value="Sig_transdc_His_kin-like_C"/>
</dbReference>
<dbReference type="SUPFAM" id="SSF47384">
    <property type="entry name" value="Homodimeric domain of signal transducing histidine kinase"/>
    <property type="match status" value="1"/>
</dbReference>
<dbReference type="KEGG" id="asoc:CB4_02783"/>
<dbReference type="RefSeq" id="WP_096466351.1">
    <property type="nucleotide sequence ID" value="NZ_AP017312.1"/>
</dbReference>
<proteinExistence type="predicted"/>
<dbReference type="Pfam" id="PF00512">
    <property type="entry name" value="HisKA"/>
    <property type="match status" value="1"/>
</dbReference>
<evidence type="ECO:0000256" key="3">
    <source>
        <dbReference type="ARBA" id="ARBA00012438"/>
    </source>
</evidence>
<dbReference type="SMART" id="SM00387">
    <property type="entry name" value="HATPase_c"/>
    <property type="match status" value="1"/>
</dbReference>
<dbReference type="SUPFAM" id="SSF55874">
    <property type="entry name" value="ATPase domain of HSP90 chaperone/DNA topoisomerase II/histidine kinase"/>
    <property type="match status" value="1"/>
</dbReference>
<gene>
    <name evidence="11" type="primary">yycG_5</name>
    <name evidence="11" type="ORF">CB4_02783</name>
</gene>
<keyword evidence="12" id="KW-1185">Reference proteome</keyword>
<evidence type="ECO:0000256" key="10">
    <source>
        <dbReference type="ARBA" id="ARBA00023136"/>
    </source>
</evidence>
<dbReference type="InterPro" id="IPR003594">
    <property type="entry name" value="HATPase_dom"/>
</dbReference>
<dbReference type="SMART" id="SM00388">
    <property type="entry name" value="HisKA"/>
    <property type="match status" value="1"/>
</dbReference>
<keyword evidence="9" id="KW-0902">Two-component regulatory system</keyword>
<dbReference type="Gene3D" id="3.30.565.10">
    <property type="entry name" value="Histidine kinase-like ATPase, C-terminal domain"/>
    <property type="match status" value="1"/>
</dbReference>
<dbReference type="EC" id="2.7.13.3" evidence="3"/>
<evidence type="ECO:0000256" key="7">
    <source>
        <dbReference type="ARBA" id="ARBA00022777"/>
    </source>
</evidence>
<evidence type="ECO:0000313" key="11">
    <source>
        <dbReference type="EMBL" id="BAU28608.1"/>
    </source>
</evidence>
<dbReference type="InterPro" id="IPR036890">
    <property type="entry name" value="HATPase_C_sf"/>
</dbReference>
<dbReference type="InterPro" id="IPR003661">
    <property type="entry name" value="HisK_dim/P_dom"/>
</dbReference>
<dbReference type="PRINTS" id="PR00344">
    <property type="entry name" value="BCTRLSENSOR"/>
</dbReference>
<comment type="catalytic activity">
    <reaction evidence="1">
        <text>ATP + protein L-histidine = ADP + protein N-phospho-L-histidine.</text>
        <dbReference type="EC" id="2.7.13.3"/>
    </reaction>
</comment>
<dbReference type="FunFam" id="1.10.287.130:FF:000001">
    <property type="entry name" value="Two-component sensor histidine kinase"/>
    <property type="match status" value="1"/>
</dbReference>
<dbReference type="Pfam" id="PF02518">
    <property type="entry name" value="HATPase_c"/>
    <property type="match status" value="1"/>
</dbReference>
<evidence type="ECO:0000313" key="12">
    <source>
        <dbReference type="Proteomes" id="UP000217696"/>
    </source>
</evidence>
<evidence type="ECO:0000256" key="5">
    <source>
        <dbReference type="ARBA" id="ARBA00022679"/>
    </source>
</evidence>
<keyword evidence="6" id="KW-0547">Nucleotide-binding</keyword>
<dbReference type="Proteomes" id="UP000217696">
    <property type="component" value="Chromosome"/>
</dbReference>
<dbReference type="GO" id="GO:0000155">
    <property type="term" value="F:phosphorelay sensor kinase activity"/>
    <property type="evidence" value="ECO:0007669"/>
    <property type="project" value="InterPro"/>
</dbReference>
<dbReference type="CDD" id="cd00082">
    <property type="entry name" value="HisKA"/>
    <property type="match status" value="1"/>
</dbReference>
<dbReference type="GO" id="GO:0005886">
    <property type="term" value="C:plasma membrane"/>
    <property type="evidence" value="ECO:0007669"/>
    <property type="project" value="UniProtKB-SubCell"/>
</dbReference>
<dbReference type="OrthoDB" id="9813151at2"/>
<protein>
    <recommendedName>
        <fullName evidence="3">histidine kinase</fullName>
        <ecNumber evidence="3">2.7.13.3</ecNumber>
    </recommendedName>
</protein>
<dbReference type="Gene3D" id="1.10.287.130">
    <property type="match status" value="1"/>
</dbReference>
<dbReference type="GO" id="GO:0005524">
    <property type="term" value="F:ATP binding"/>
    <property type="evidence" value="ECO:0007669"/>
    <property type="project" value="UniProtKB-KW"/>
</dbReference>
<dbReference type="InterPro" id="IPR005467">
    <property type="entry name" value="His_kinase_dom"/>
</dbReference>
<sequence>MFTKIRNRLTLLFSICMMLFLLLFIVTSYFLLSLAVYQDSKTMVQSVIAHEWEDHRGDIKRPPLHEQAEKDTEHNQHDEAFYYIVGRNGQVIDGHESFPELRAAILERVKGWNPRPGETRTEIFYIQNHKPVRLMLAGQMFDEKKSNIQTIYAGIDITQQHDALERIMVIQVAAAVVFLVLSSVLAYYMANRAMRPIMRSFARQREFVADASHELRTPLSVLHSSIEVVESEEEERLSEFSRQILHDAKDEVQMMTSLVGDLLTLARADSGVLEVNRQSFDLVDLSHQLARTFQPVLAQRNQSFTLHVPETLPVYADAERIKQLLYILLENAGKYTPDGGCITLEIGMERKGKEEHIRLAVQDTGIGIPPEQQARIFGRFYRIDKGRSRQMGGTGLGLAIAEWIVQAHGGTIHLQSTVGVGSTFTVLLPTTIDKAKRNEL</sequence>
<evidence type="ECO:0000256" key="9">
    <source>
        <dbReference type="ARBA" id="ARBA00023012"/>
    </source>
</evidence>
<accession>A0A0U5B2S4</accession>
<evidence type="ECO:0000256" key="1">
    <source>
        <dbReference type="ARBA" id="ARBA00000085"/>
    </source>
</evidence>
<organism evidence="11 12">
    <name type="scientific">Aneurinibacillus soli</name>
    <dbReference type="NCBI Taxonomy" id="1500254"/>
    <lineage>
        <taxon>Bacteria</taxon>
        <taxon>Bacillati</taxon>
        <taxon>Bacillota</taxon>
        <taxon>Bacilli</taxon>
        <taxon>Bacillales</taxon>
        <taxon>Paenibacillaceae</taxon>
        <taxon>Aneurinibacillus group</taxon>
        <taxon>Aneurinibacillus</taxon>
    </lineage>
</organism>
<comment type="subcellular location">
    <subcellularLocation>
        <location evidence="2">Cell membrane</location>
        <topology evidence="2">Multi-pass membrane protein</topology>
    </subcellularLocation>
</comment>
<evidence type="ECO:0000256" key="8">
    <source>
        <dbReference type="ARBA" id="ARBA00022840"/>
    </source>
</evidence>
<reference evidence="11 12" key="1">
    <citation type="submission" date="2015-12" db="EMBL/GenBank/DDBJ databases">
        <title>Genome sequence of Aneurinibacillus soli.</title>
        <authorList>
            <person name="Lee J.S."/>
            <person name="Lee K.C."/>
            <person name="Kim K.K."/>
            <person name="Lee B.W."/>
        </authorList>
    </citation>
    <scope>NUCLEOTIDE SEQUENCE [LARGE SCALE GENOMIC DNA]</scope>
    <source>
        <strain evidence="11 12">CB4</strain>
    </source>
</reference>
<dbReference type="EMBL" id="AP017312">
    <property type="protein sequence ID" value="BAU28608.1"/>
    <property type="molecule type" value="Genomic_DNA"/>
</dbReference>
<keyword evidence="7 11" id="KW-0418">Kinase</keyword>
<dbReference type="CDD" id="cd16922">
    <property type="entry name" value="HATPase_EvgS-ArcB-TorS-like"/>
    <property type="match status" value="1"/>
</dbReference>
<dbReference type="PANTHER" id="PTHR43711">
    <property type="entry name" value="TWO-COMPONENT HISTIDINE KINASE"/>
    <property type="match status" value="1"/>
</dbReference>
<keyword evidence="4" id="KW-0597">Phosphoprotein</keyword>
<dbReference type="PROSITE" id="PS50109">
    <property type="entry name" value="HIS_KIN"/>
    <property type="match status" value="1"/>
</dbReference>
<dbReference type="InterPro" id="IPR036097">
    <property type="entry name" value="HisK_dim/P_sf"/>
</dbReference>
<evidence type="ECO:0000256" key="2">
    <source>
        <dbReference type="ARBA" id="ARBA00004651"/>
    </source>
</evidence>
<evidence type="ECO:0000256" key="6">
    <source>
        <dbReference type="ARBA" id="ARBA00022741"/>
    </source>
</evidence>
<dbReference type="FunFam" id="3.30.565.10:FF:000006">
    <property type="entry name" value="Sensor histidine kinase WalK"/>
    <property type="match status" value="1"/>
</dbReference>
<keyword evidence="8" id="KW-0067">ATP-binding</keyword>